<dbReference type="Proteomes" id="UP001177023">
    <property type="component" value="Unassembled WGS sequence"/>
</dbReference>
<dbReference type="EMBL" id="CATQJA010002653">
    <property type="protein sequence ID" value="CAJ0578188.1"/>
    <property type="molecule type" value="Genomic_DNA"/>
</dbReference>
<feature type="transmembrane region" description="Helical" evidence="2">
    <location>
        <begin position="415"/>
        <end position="434"/>
    </location>
</feature>
<evidence type="ECO:0008006" key="5">
    <source>
        <dbReference type="Google" id="ProtNLM"/>
    </source>
</evidence>
<keyword evidence="2" id="KW-0812">Transmembrane</keyword>
<proteinExistence type="predicted"/>
<evidence type="ECO:0000313" key="3">
    <source>
        <dbReference type="EMBL" id="CAJ0578188.1"/>
    </source>
</evidence>
<gene>
    <name evidence="3" type="ORF">MSPICULIGERA_LOCUS16449</name>
</gene>
<feature type="transmembrane region" description="Helical" evidence="2">
    <location>
        <begin position="522"/>
        <end position="538"/>
    </location>
</feature>
<keyword evidence="2" id="KW-0472">Membrane</keyword>
<feature type="region of interest" description="Disordered" evidence="1">
    <location>
        <begin position="670"/>
        <end position="801"/>
    </location>
</feature>
<protein>
    <recommendedName>
        <fullName evidence="5">Transmembrane protein 26</fullName>
    </recommendedName>
</protein>
<feature type="transmembrane region" description="Helical" evidence="2">
    <location>
        <begin position="634"/>
        <end position="655"/>
    </location>
</feature>
<evidence type="ECO:0000313" key="4">
    <source>
        <dbReference type="Proteomes" id="UP001177023"/>
    </source>
</evidence>
<dbReference type="PANTHER" id="PTHR22168">
    <property type="entry name" value="TMEM26 PROTEIN"/>
    <property type="match status" value="1"/>
</dbReference>
<keyword evidence="2" id="KW-1133">Transmembrane helix</keyword>
<feature type="transmembrane region" description="Helical" evidence="2">
    <location>
        <begin position="389"/>
        <end position="409"/>
    </location>
</feature>
<feature type="non-terminal residue" evidence="3">
    <location>
        <position position="1"/>
    </location>
</feature>
<feature type="transmembrane region" description="Helical" evidence="2">
    <location>
        <begin position="443"/>
        <end position="462"/>
    </location>
</feature>
<feature type="compositionally biased region" description="Basic and acidic residues" evidence="1">
    <location>
        <begin position="735"/>
        <end position="744"/>
    </location>
</feature>
<name>A0AA36CZE7_9BILA</name>
<dbReference type="PANTHER" id="PTHR22168:SF8">
    <property type="entry name" value="TRANSMEMBRANE PROTEIN 26"/>
    <property type="match status" value="1"/>
</dbReference>
<feature type="compositionally biased region" description="Basic residues" evidence="1">
    <location>
        <begin position="672"/>
        <end position="693"/>
    </location>
</feature>
<reference evidence="3" key="1">
    <citation type="submission" date="2023-06" db="EMBL/GenBank/DDBJ databases">
        <authorList>
            <person name="Delattre M."/>
        </authorList>
    </citation>
    <scope>NUCLEOTIDE SEQUENCE</scope>
    <source>
        <strain evidence="3">AF72</strain>
    </source>
</reference>
<evidence type="ECO:0000256" key="2">
    <source>
        <dbReference type="SAM" id="Phobius"/>
    </source>
</evidence>
<feature type="transmembrane region" description="Helical" evidence="2">
    <location>
        <begin position="550"/>
        <end position="571"/>
    </location>
</feature>
<comment type="caution">
    <text evidence="3">The sequence shown here is derived from an EMBL/GenBank/DDBJ whole genome shotgun (WGS) entry which is preliminary data.</text>
</comment>
<dbReference type="AlphaFoldDB" id="A0AA36CZE7"/>
<feature type="compositionally biased region" description="Basic and acidic residues" evidence="1">
    <location>
        <begin position="710"/>
        <end position="727"/>
    </location>
</feature>
<feature type="compositionally biased region" description="Low complexity" evidence="1">
    <location>
        <begin position="789"/>
        <end position="801"/>
    </location>
</feature>
<dbReference type="Pfam" id="PF09772">
    <property type="entry name" value="Tmem26"/>
    <property type="match status" value="1"/>
</dbReference>
<accession>A0AA36CZE7</accession>
<dbReference type="InterPro" id="IPR019169">
    <property type="entry name" value="Transmembrane_26"/>
</dbReference>
<feature type="compositionally biased region" description="Basic residues" evidence="1">
    <location>
        <begin position="745"/>
        <end position="757"/>
    </location>
</feature>
<sequence length="801" mass="92118">MGLGSFARIPVEIVVQICEHCDLEDVLALQESHATLGLTIRNNYFTKFQTARVHWMEQASIVCLGGKETRDKEITTNSQMWRDVIRQASRIKTLELKKTDAAYRKEILVAMAGAWKLNDLTLVLKPSPRPIRPEYTCKNYNRLTRFVEAQKGTLSRLVLESSAESRIELSRAGNGAHIRYSHQRNIPLHHQLINPLFRAMLTGGPALLELDMTVAGCEQLEYSLQSAFQAALPYDQRNALRSLRIHFGPEVSTLSHREVDRVLTTYAPTLHVTPNLTHIVCDLSHCSVEPSSLEGIFMAISSELRGSHRISLVTAGPTLEKMPDETSRRAVTDIWKSLRMWFFRQIDQQVERRDSTIEKRPLAPPQRTVVNGPVDADAGTVLVGIGRAVIARLLFIVHSVATVWATVTVQGSESVWVFAFIVLLIIFEGAYTIVMRAGDERRWFCTSVFLYVLATAPPIWLLEMKMCEWRRERFEGVQQTSLYLDDDNELRLQLLEQLMLVVLIIGRWLLPKGNISREQLSQILLAYLAISSDIVEFFDVFKERAVFTSQWVQVLVLIPWTLSLLQFPFVLTVSRARKMRVAITSPLDEIAIPERPDVSNICNDVDIWAIVLANCLQDIPFLLVRLYLMFGRGLITYTMLFFTCKNALIIVLQTYRAFVLINDRYIKPAKGEKKKRQHRHKSAPKRKKQRREFHRSEEMEHLCPPPELEFVERSPKRENRRRREPESAPRSPRARKVEPPEERRVSRRRSNSKRATKKSNENERRTRSASRTSPPQNKDERRTGKSINRRSSTGSRGNRIR</sequence>
<keyword evidence="4" id="KW-1185">Reference proteome</keyword>
<organism evidence="3 4">
    <name type="scientific">Mesorhabditis spiculigera</name>
    <dbReference type="NCBI Taxonomy" id="96644"/>
    <lineage>
        <taxon>Eukaryota</taxon>
        <taxon>Metazoa</taxon>
        <taxon>Ecdysozoa</taxon>
        <taxon>Nematoda</taxon>
        <taxon>Chromadorea</taxon>
        <taxon>Rhabditida</taxon>
        <taxon>Rhabditina</taxon>
        <taxon>Rhabditomorpha</taxon>
        <taxon>Rhabditoidea</taxon>
        <taxon>Rhabditidae</taxon>
        <taxon>Mesorhabditinae</taxon>
        <taxon>Mesorhabditis</taxon>
    </lineage>
</organism>
<evidence type="ECO:0000256" key="1">
    <source>
        <dbReference type="SAM" id="MobiDB-lite"/>
    </source>
</evidence>